<evidence type="ECO:0000256" key="1">
    <source>
        <dbReference type="ARBA" id="ARBA00022468"/>
    </source>
</evidence>
<feature type="region of interest" description="Disordered" evidence="4">
    <location>
        <begin position="640"/>
        <end position="659"/>
    </location>
</feature>
<evidence type="ECO:0000313" key="6">
    <source>
        <dbReference type="Proteomes" id="UP001224775"/>
    </source>
</evidence>
<comment type="caution">
    <text evidence="5">The sequence shown here is derived from an EMBL/GenBank/DDBJ whole genome shotgun (WGS) entry which is preliminary data.</text>
</comment>
<evidence type="ECO:0000256" key="2">
    <source>
        <dbReference type="ARBA" id="ARBA00022614"/>
    </source>
</evidence>
<dbReference type="AlphaFoldDB" id="A0AAD9D4R8"/>
<keyword evidence="1" id="KW-0343">GTPase activation</keyword>
<dbReference type="Pfam" id="PF12799">
    <property type="entry name" value="LRR_4"/>
    <property type="match status" value="1"/>
</dbReference>
<dbReference type="GO" id="GO:0005829">
    <property type="term" value="C:cytosol"/>
    <property type="evidence" value="ECO:0007669"/>
    <property type="project" value="TreeGrafter"/>
</dbReference>
<sequence length="659" mass="74245">MITENRDYDALVQDINIGDITSSEHNANILRRLRDDDPDWNKTLYILEDEIDGDIDEFIIRAGDDLGWLGYFIGRSEVLKALHIHVLPEEREQLVAFMRGIIHNQSIKELGIQTDLGDQGLRSLGHFLRNHNALTHLRFVYFHVDTDCAHNIAMALVQCRHNSLLSFELDETNISDEAFSEIATALRTQSQLEELHLGRNNIGRDGCVALVNTLCVWQSSNLKFLDLSSNNIDDLRLCALVEGMSNCSNLQNLYLSDNDQITAAGIRSMSPLFQSESCSLKCIMLDSINLGDEGAIALADGLRGNKSLRHLMFDPVSAGVTDVGWAAFSKLLCDTSSINNTYLSNHTLEWVGSLFYDDSDIPPDIRQYIAWNKDQRIDAAICKILKTHDHFDMKPFFQWKLKFLPVMVAWFQRARAAGLEHLLGSKKLSSMYDFVRSMPMLVLGGHQGQEKTLRRSRKPGIRSISPLLQSESCSLTELSLYRINFGDEGAIALADGLRGNKSKRHLNFNPNDSGITDVGWTAFSMLLCDTSSINNTYLSNHTIERIGDAYCANPPDIEQYLAWNRDERSGAATAICKILESHSDLDIKPFLQWKLKFLPVIIIWLGRAQEAGLEQSLGGRKLSSVYNFVRGMPMLVIGGQDKEKTSRRSRKRRLDGETK</sequence>
<accession>A0AAD9D4R8</accession>
<protein>
    <submittedName>
        <fullName evidence="5">Leucine-rich repeat protein</fullName>
    </submittedName>
</protein>
<organism evidence="5 6">
    <name type="scientific">Skeletonema marinoi</name>
    <dbReference type="NCBI Taxonomy" id="267567"/>
    <lineage>
        <taxon>Eukaryota</taxon>
        <taxon>Sar</taxon>
        <taxon>Stramenopiles</taxon>
        <taxon>Ochrophyta</taxon>
        <taxon>Bacillariophyta</taxon>
        <taxon>Coscinodiscophyceae</taxon>
        <taxon>Thalassiosirophycidae</taxon>
        <taxon>Thalassiosirales</taxon>
        <taxon>Skeletonemataceae</taxon>
        <taxon>Skeletonema</taxon>
        <taxon>Skeletonema marinoi-dohrnii complex</taxon>
    </lineage>
</organism>
<dbReference type="GO" id="GO:0005634">
    <property type="term" value="C:nucleus"/>
    <property type="evidence" value="ECO:0007669"/>
    <property type="project" value="TreeGrafter"/>
</dbReference>
<dbReference type="GO" id="GO:0048471">
    <property type="term" value="C:perinuclear region of cytoplasm"/>
    <property type="evidence" value="ECO:0007669"/>
    <property type="project" value="TreeGrafter"/>
</dbReference>
<dbReference type="Gene3D" id="3.80.10.10">
    <property type="entry name" value="Ribonuclease Inhibitor"/>
    <property type="match status" value="3"/>
</dbReference>
<name>A0AAD9D4R8_9STRA</name>
<keyword evidence="6" id="KW-1185">Reference proteome</keyword>
<dbReference type="GO" id="GO:0031267">
    <property type="term" value="F:small GTPase binding"/>
    <property type="evidence" value="ECO:0007669"/>
    <property type="project" value="TreeGrafter"/>
</dbReference>
<dbReference type="PANTHER" id="PTHR24113">
    <property type="entry name" value="RAN GTPASE-ACTIVATING PROTEIN 1"/>
    <property type="match status" value="1"/>
</dbReference>
<dbReference type="InterPro" id="IPR027038">
    <property type="entry name" value="RanGap"/>
</dbReference>
<evidence type="ECO:0000256" key="3">
    <source>
        <dbReference type="ARBA" id="ARBA00022737"/>
    </source>
</evidence>
<dbReference type="SMART" id="SM00368">
    <property type="entry name" value="LRR_RI"/>
    <property type="match status" value="7"/>
</dbReference>
<dbReference type="PANTHER" id="PTHR24113:SF12">
    <property type="entry name" value="RAN GTPASE-ACTIVATING PROTEIN 1"/>
    <property type="match status" value="1"/>
</dbReference>
<keyword evidence="3" id="KW-0677">Repeat</keyword>
<evidence type="ECO:0000313" key="5">
    <source>
        <dbReference type="EMBL" id="KAK1734006.1"/>
    </source>
</evidence>
<dbReference type="InterPro" id="IPR001611">
    <property type="entry name" value="Leu-rich_rpt"/>
</dbReference>
<dbReference type="GO" id="GO:0006913">
    <property type="term" value="P:nucleocytoplasmic transport"/>
    <property type="evidence" value="ECO:0007669"/>
    <property type="project" value="TreeGrafter"/>
</dbReference>
<dbReference type="InterPro" id="IPR025875">
    <property type="entry name" value="Leu-rich_rpt_4"/>
</dbReference>
<dbReference type="SUPFAM" id="SSF52047">
    <property type="entry name" value="RNI-like"/>
    <property type="match status" value="2"/>
</dbReference>
<dbReference type="EMBL" id="JATAAI010000042">
    <property type="protein sequence ID" value="KAK1734006.1"/>
    <property type="molecule type" value="Genomic_DNA"/>
</dbReference>
<dbReference type="Proteomes" id="UP001224775">
    <property type="component" value="Unassembled WGS sequence"/>
</dbReference>
<proteinExistence type="predicted"/>
<keyword evidence="2" id="KW-0433">Leucine-rich repeat</keyword>
<reference evidence="5" key="1">
    <citation type="submission" date="2023-06" db="EMBL/GenBank/DDBJ databases">
        <title>Survivors Of The Sea: Transcriptome response of Skeletonema marinoi to long-term dormancy.</title>
        <authorList>
            <person name="Pinder M.I.M."/>
            <person name="Kourtchenko O."/>
            <person name="Robertson E.K."/>
            <person name="Larsson T."/>
            <person name="Maumus F."/>
            <person name="Osuna-Cruz C.M."/>
            <person name="Vancaester E."/>
            <person name="Stenow R."/>
            <person name="Vandepoele K."/>
            <person name="Ploug H."/>
            <person name="Bruchert V."/>
            <person name="Godhe A."/>
            <person name="Topel M."/>
        </authorList>
    </citation>
    <scope>NUCLEOTIDE SEQUENCE</scope>
    <source>
        <strain evidence="5">R05AC</strain>
    </source>
</reference>
<dbReference type="Pfam" id="PF13516">
    <property type="entry name" value="LRR_6"/>
    <property type="match status" value="2"/>
</dbReference>
<dbReference type="GO" id="GO:0005096">
    <property type="term" value="F:GTPase activator activity"/>
    <property type="evidence" value="ECO:0007669"/>
    <property type="project" value="UniProtKB-KW"/>
</dbReference>
<dbReference type="PROSITE" id="PS51450">
    <property type="entry name" value="LRR"/>
    <property type="match status" value="1"/>
</dbReference>
<gene>
    <name evidence="5" type="ORF">QTG54_015264</name>
</gene>
<evidence type="ECO:0000256" key="4">
    <source>
        <dbReference type="SAM" id="MobiDB-lite"/>
    </source>
</evidence>
<dbReference type="InterPro" id="IPR032675">
    <property type="entry name" value="LRR_dom_sf"/>
</dbReference>